<keyword evidence="2" id="KW-0732">Signal</keyword>
<protein>
    <submittedName>
        <fullName evidence="5">Carboxylesterase</fullName>
    </submittedName>
</protein>
<dbReference type="Gene3D" id="2.60.40.1610">
    <property type="entry name" value="Domain of unknown function DUF1254"/>
    <property type="match status" value="1"/>
</dbReference>
<dbReference type="PROSITE" id="PS51257">
    <property type="entry name" value="PROKAR_LIPOPROTEIN"/>
    <property type="match status" value="1"/>
</dbReference>
<dbReference type="InterPro" id="IPR037049">
    <property type="entry name" value="DUF1214_C_sf"/>
</dbReference>
<feature type="domain" description="DUF1214" evidence="3">
    <location>
        <begin position="258"/>
        <end position="343"/>
    </location>
</feature>
<organism evidence="5 6">
    <name type="scientific">Mycolicibacter nonchromogenicus</name>
    <name type="common">Mycobacterium nonchromogenicum</name>
    <dbReference type="NCBI Taxonomy" id="1782"/>
    <lineage>
        <taxon>Bacteria</taxon>
        <taxon>Bacillati</taxon>
        <taxon>Actinomycetota</taxon>
        <taxon>Actinomycetes</taxon>
        <taxon>Mycobacteriales</taxon>
        <taxon>Mycobacteriaceae</taxon>
        <taxon>Mycolicibacter</taxon>
    </lineage>
</organism>
<evidence type="ECO:0000313" key="6">
    <source>
        <dbReference type="Proteomes" id="UP000193108"/>
    </source>
</evidence>
<dbReference type="PANTHER" id="PTHR36509:SF2">
    <property type="entry name" value="BLL3101 PROTEIN"/>
    <property type="match status" value="1"/>
</dbReference>
<dbReference type="InterPro" id="IPR037050">
    <property type="entry name" value="DUF1254_sf"/>
</dbReference>
<dbReference type="Pfam" id="PF06863">
    <property type="entry name" value="DUF1254"/>
    <property type="match status" value="1"/>
</dbReference>
<evidence type="ECO:0000256" key="1">
    <source>
        <dbReference type="SAM" id="MobiDB-lite"/>
    </source>
</evidence>
<dbReference type="SUPFAM" id="SSF160935">
    <property type="entry name" value="VPA0735-like"/>
    <property type="match status" value="1"/>
</dbReference>
<evidence type="ECO:0000259" key="4">
    <source>
        <dbReference type="Pfam" id="PF06863"/>
    </source>
</evidence>
<dbReference type="STRING" id="1782.AWC18_06460"/>
<feature type="chain" id="PRO_5039486852" evidence="2">
    <location>
        <begin position="20"/>
        <end position="389"/>
    </location>
</feature>
<dbReference type="Pfam" id="PF06742">
    <property type="entry name" value="DUF1214"/>
    <property type="match status" value="1"/>
</dbReference>
<evidence type="ECO:0000259" key="3">
    <source>
        <dbReference type="Pfam" id="PF06742"/>
    </source>
</evidence>
<feature type="signal peptide" evidence="2">
    <location>
        <begin position="1"/>
        <end position="19"/>
    </location>
</feature>
<proteinExistence type="predicted"/>
<gene>
    <name evidence="5" type="ORF">AWC18_06460</name>
</gene>
<dbReference type="InterPro" id="IPR010621">
    <property type="entry name" value="DUF1214"/>
</dbReference>
<feature type="compositionally biased region" description="Pro residues" evidence="1">
    <location>
        <begin position="369"/>
        <end position="389"/>
    </location>
</feature>
<accession>A0A1X1ZGL1</accession>
<evidence type="ECO:0000313" key="5">
    <source>
        <dbReference type="EMBL" id="ORW22440.1"/>
    </source>
</evidence>
<name>A0A1X1ZGL1_MYCNO</name>
<dbReference type="AlphaFoldDB" id="A0A1X1ZGL1"/>
<sequence length="389" mass="42097">MSMRWLSACAAATITLVLSGCGLTVTKTGTDPVANLAPRSTPNGMVLVSPDNFVRAATDQEFTNIVNENGFGRFFHMRDVTPVDRQLVVRPNRDTLYSAAVFDLQASPVTLTLPEPGQRYMSAQVINQDEYVTDMFYGGGEHTLDQQHVGTRYVAVAIRILANPNDPADLAAAHRLQDAITAHQDDTGSFDVPRWDPVTQKKVSDALLELAQTIPDTRGMFGTEADTDPVRHLIGAAAAWGGNSEKEALYLNVSPARNDGNTVYRLTVKDVPVKAFWSVTVYNKNGYLTENPQQAYSVNNITANKAADGSVTVQFGGCSDDVANCLPTTPGWNYLVRLYQPEKEILSGKWVFPAAQPEESTSSEARSPAPAPPAAPRPAPPPAPSRPAR</sequence>
<feature type="domain" description="DUF1254" evidence="4">
    <location>
        <begin position="72"/>
        <end position="129"/>
    </location>
</feature>
<keyword evidence="6" id="KW-1185">Reference proteome</keyword>
<dbReference type="PANTHER" id="PTHR36509">
    <property type="entry name" value="BLL3101 PROTEIN"/>
    <property type="match status" value="1"/>
</dbReference>
<evidence type="ECO:0000256" key="2">
    <source>
        <dbReference type="SAM" id="SignalP"/>
    </source>
</evidence>
<reference evidence="5 6" key="1">
    <citation type="submission" date="2016-01" db="EMBL/GenBank/DDBJ databases">
        <title>The new phylogeny of the genus Mycobacterium.</title>
        <authorList>
            <person name="Tarcisio F."/>
            <person name="Conor M."/>
            <person name="Antonella G."/>
            <person name="Elisabetta G."/>
            <person name="Giulia F.S."/>
            <person name="Sara T."/>
            <person name="Anna F."/>
            <person name="Clotilde B."/>
            <person name="Roberto B."/>
            <person name="Veronica D.S."/>
            <person name="Fabio R."/>
            <person name="Monica P."/>
            <person name="Olivier J."/>
            <person name="Enrico T."/>
            <person name="Nicola S."/>
        </authorList>
    </citation>
    <scope>NUCLEOTIDE SEQUENCE [LARGE SCALE GENOMIC DNA]</scope>
    <source>
        <strain evidence="5 6">DSM 44164</strain>
    </source>
</reference>
<feature type="region of interest" description="Disordered" evidence="1">
    <location>
        <begin position="356"/>
        <end position="389"/>
    </location>
</feature>
<dbReference type="Proteomes" id="UP000193108">
    <property type="component" value="Unassembled WGS sequence"/>
</dbReference>
<dbReference type="Gene3D" id="2.60.120.600">
    <property type="entry name" value="Domain of unknown function DUF1214, C-terminal domain"/>
    <property type="match status" value="1"/>
</dbReference>
<dbReference type="EMBL" id="LQPI01000033">
    <property type="protein sequence ID" value="ORW22440.1"/>
    <property type="molecule type" value="Genomic_DNA"/>
</dbReference>
<comment type="caution">
    <text evidence="5">The sequence shown here is derived from an EMBL/GenBank/DDBJ whole genome shotgun (WGS) entry which is preliminary data.</text>
</comment>
<dbReference type="InterPro" id="IPR010679">
    <property type="entry name" value="DUF1254"/>
</dbReference>